<feature type="region of interest" description="Disordered" evidence="1">
    <location>
        <begin position="1"/>
        <end position="42"/>
    </location>
</feature>
<protein>
    <recommendedName>
        <fullName evidence="2">SET domain-containing protein</fullName>
    </recommendedName>
</protein>
<dbReference type="AlphaFoldDB" id="E3RH72"/>
<dbReference type="HOGENOM" id="CLU_566374_0_0_1"/>
<evidence type="ECO:0000313" key="4">
    <source>
        <dbReference type="Proteomes" id="UP000001067"/>
    </source>
</evidence>
<organism evidence="4">
    <name type="scientific">Pyrenophora teres f. teres (strain 0-1)</name>
    <name type="common">Barley net blotch fungus</name>
    <name type="synonym">Drechslera teres f. teres</name>
    <dbReference type="NCBI Taxonomy" id="861557"/>
    <lineage>
        <taxon>Eukaryota</taxon>
        <taxon>Fungi</taxon>
        <taxon>Dikarya</taxon>
        <taxon>Ascomycota</taxon>
        <taxon>Pezizomycotina</taxon>
        <taxon>Dothideomycetes</taxon>
        <taxon>Pleosporomycetidae</taxon>
        <taxon>Pleosporales</taxon>
        <taxon>Pleosporineae</taxon>
        <taxon>Pleosporaceae</taxon>
        <taxon>Pyrenophora</taxon>
    </lineage>
</organism>
<dbReference type="STRING" id="861557.E3RH72"/>
<sequence>MPAFADRGMDTEDGTSLTKKRKQQKQQEVGTVSKKSKSQATLARRPVNNRLIQTSRPSCTPIPDMVPVPFQERLLEAVLSPTALRNCISLIQAWRSQLTRIELAPAASDKITRLAASDRRIRFAQHRTRLDALHLKSAQYAFADEMNSKRQGAIRLDSSIYDQVLKAQGFTSATKQDREQLRRRVKYAMKIYQICQGFGRGLLCLLPLTDMPENHYYSMKNDSIEAFQRLAIEKRTLLEARCQISVFIQDMFMEDVEFTFEYENVTSFDHLSEAEMLVLLQPVSYPKVNSYTPDYSWPKPSSWPWEWPQNPAWAPLSACETCSLVECICFSRLHQNRHRIVDYGLKGRGVQARAALSGGVAFTRGHYIQELVGEVKPLDWLAGSYKFVDFNRPDVGMVCRLYCKKKSNWPRLVSHACDPCAELVVKITPGRARMMLRARRDIWDGMEIAVDYRKSFSADEKCLCATCSKSVASTNTVEQATS</sequence>
<proteinExistence type="predicted"/>
<dbReference type="InterPro" id="IPR046341">
    <property type="entry name" value="SET_dom_sf"/>
</dbReference>
<dbReference type="EMBL" id="GL533056">
    <property type="protein sequence ID" value="EFQ94926.1"/>
    <property type="molecule type" value="Genomic_DNA"/>
</dbReference>
<evidence type="ECO:0000259" key="2">
    <source>
        <dbReference type="Pfam" id="PF00856"/>
    </source>
</evidence>
<dbReference type="Proteomes" id="UP000001067">
    <property type="component" value="Unassembled WGS sequence"/>
</dbReference>
<dbReference type="eggNOG" id="KOG0958">
    <property type="taxonomic scope" value="Eukaryota"/>
</dbReference>
<dbReference type="OrthoDB" id="3675930at2759"/>
<accession>E3RH72</accession>
<feature type="domain" description="SET" evidence="2">
    <location>
        <begin position="376"/>
        <end position="452"/>
    </location>
</feature>
<evidence type="ECO:0000256" key="1">
    <source>
        <dbReference type="SAM" id="MobiDB-lite"/>
    </source>
</evidence>
<dbReference type="Gene3D" id="2.170.270.10">
    <property type="entry name" value="SET domain"/>
    <property type="match status" value="1"/>
</dbReference>
<dbReference type="KEGG" id="pte:PTT_07238"/>
<name>E3RH72_PYRTT</name>
<keyword evidence="4" id="KW-1185">Reference proteome</keyword>
<dbReference type="InterPro" id="IPR001214">
    <property type="entry name" value="SET_dom"/>
</dbReference>
<evidence type="ECO:0000313" key="3">
    <source>
        <dbReference type="EMBL" id="EFQ94926.1"/>
    </source>
</evidence>
<gene>
    <name evidence="3" type="ORF">PTT_07238</name>
</gene>
<dbReference type="SUPFAM" id="SSF82199">
    <property type="entry name" value="SET domain"/>
    <property type="match status" value="1"/>
</dbReference>
<reference evidence="3 4" key="1">
    <citation type="journal article" date="2010" name="Genome Biol.">
        <title>A first genome assembly of the barley fungal pathogen Pyrenophora teres f. teres.</title>
        <authorList>
            <person name="Ellwood S.R."/>
            <person name="Liu Z."/>
            <person name="Syme R.A."/>
            <person name="Lai Z."/>
            <person name="Hane J.K."/>
            <person name="Keiper F."/>
            <person name="Moffat C.S."/>
            <person name="Oliver R.P."/>
            <person name="Friesen T.L."/>
        </authorList>
    </citation>
    <scope>NUCLEOTIDE SEQUENCE [LARGE SCALE GENOMIC DNA]</scope>
    <source>
        <strain evidence="3 4">0-1</strain>
    </source>
</reference>
<dbReference type="Pfam" id="PF00856">
    <property type="entry name" value="SET"/>
    <property type="match status" value="1"/>
</dbReference>